<evidence type="ECO:0000256" key="5">
    <source>
        <dbReference type="ARBA" id="ARBA00023163"/>
    </source>
</evidence>
<dbReference type="GO" id="GO:0003677">
    <property type="term" value="F:DNA binding"/>
    <property type="evidence" value="ECO:0007669"/>
    <property type="project" value="UniProtKB-KW"/>
</dbReference>
<dbReference type="SUPFAM" id="SSF88659">
    <property type="entry name" value="Sigma3 and sigma4 domains of RNA polymerase sigma factors"/>
    <property type="match status" value="2"/>
</dbReference>
<dbReference type="InParanoid" id="B7FVJ8"/>
<dbReference type="eggNOG" id="ENOG502SPRC">
    <property type="taxonomic scope" value="Eukaryota"/>
</dbReference>
<dbReference type="InterPro" id="IPR050239">
    <property type="entry name" value="Sigma-70_RNA_pol_init_factors"/>
</dbReference>
<dbReference type="PaxDb" id="2850-Phatr5537"/>
<dbReference type="EMBL" id="CM000608">
    <property type="protein sequence ID" value="EEC49416.1"/>
    <property type="molecule type" value="Genomic_DNA"/>
</dbReference>
<dbReference type="HOGENOM" id="CLU_517296_0_0_1"/>
<dbReference type="PANTHER" id="PTHR30603:SF47">
    <property type="entry name" value="RNA POLYMERASE SIGMA FACTOR SIGD, CHLOROPLASTIC"/>
    <property type="match status" value="1"/>
</dbReference>
<dbReference type="InterPro" id="IPR013324">
    <property type="entry name" value="RNA_pol_sigma_r3/r4-like"/>
</dbReference>
<accession>B7FVJ8</accession>
<organism evidence="7 8">
    <name type="scientific">Phaeodactylum tricornutum (strain CCAP 1055/1)</name>
    <dbReference type="NCBI Taxonomy" id="556484"/>
    <lineage>
        <taxon>Eukaryota</taxon>
        <taxon>Sar</taxon>
        <taxon>Stramenopiles</taxon>
        <taxon>Ochrophyta</taxon>
        <taxon>Bacillariophyta</taxon>
        <taxon>Bacillariophyceae</taxon>
        <taxon>Bacillariophycidae</taxon>
        <taxon>Naviculales</taxon>
        <taxon>Phaeodactylaceae</taxon>
        <taxon>Phaeodactylum</taxon>
    </lineage>
</organism>
<comment type="similarity">
    <text evidence="1">Belongs to the sigma-70 factor family.</text>
</comment>
<dbReference type="GeneID" id="7199881"/>
<dbReference type="GO" id="GO:0016987">
    <property type="term" value="F:sigma factor activity"/>
    <property type="evidence" value="ECO:0007669"/>
    <property type="project" value="UniProtKB-KW"/>
</dbReference>
<dbReference type="SUPFAM" id="SSF88946">
    <property type="entry name" value="Sigma2 domain of RNA polymerase sigma factors"/>
    <property type="match status" value="1"/>
</dbReference>
<dbReference type="AlphaFoldDB" id="B7FVJ8"/>
<keyword evidence="8" id="KW-1185">Reference proteome</keyword>
<reference evidence="8" key="2">
    <citation type="submission" date="2008-08" db="EMBL/GenBank/DDBJ databases">
        <authorList>
            <consortium name="Diatom Consortium"/>
            <person name="Grigoriev I."/>
            <person name="Grimwood J."/>
            <person name="Kuo A."/>
            <person name="Otillar R.P."/>
            <person name="Salamov A."/>
            <person name="Detter J.C."/>
            <person name="Lindquist E."/>
            <person name="Shapiro H."/>
            <person name="Lucas S."/>
            <person name="Glavina del Rio T."/>
            <person name="Pitluck S."/>
            <person name="Rokhsar D."/>
            <person name="Bowler C."/>
        </authorList>
    </citation>
    <scope>GENOME REANNOTATION</scope>
    <source>
        <strain evidence="8">CCAP 1055/1</strain>
    </source>
</reference>
<dbReference type="Gene3D" id="1.20.120.1810">
    <property type="match status" value="1"/>
</dbReference>
<dbReference type="Proteomes" id="UP000000759">
    <property type="component" value="Chromosome 5"/>
</dbReference>
<dbReference type="InterPro" id="IPR007627">
    <property type="entry name" value="RNA_pol_sigma70_r2"/>
</dbReference>
<keyword evidence="4" id="KW-0238">DNA-binding</keyword>
<feature type="non-terminal residue" evidence="7">
    <location>
        <position position="217"/>
    </location>
</feature>
<protein>
    <recommendedName>
        <fullName evidence="6">RNA polymerase sigma-70 region 2 domain-containing protein</fullName>
    </recommendedName>
</protein>
<dbReference type="NCBIfam" id="TIGR02937">
    <property type="entry name" value="sigma70-ECF"/>
    <property type="match status" value="1"/>
</dbReference>
<evidence type="ECO:0000313" key="8">
    <source>
        <dbReference type="Proteomes" id="UP000000759"/>
    </source>
</evidence>
<dbReference type="GO" id="GO:0006352">
    <property type="term" value="P:DNA-templated transcription initiation"/>
    <property type="evidence" value="ECO:0007669"/>
    <property type="project" value="InterPro"/>
</dbReference>
<sequence length="217" mass="24048">RSILLDGALARDTLIASNVRLVVSIAKKWAKNAHKAARETVQEGILGLAKAADRYDPERGLRFATYATYWVTNSVRFCFQTASTGCLRVPVGFHDTKTKFKRLVKEYYDEFGDAPGIDDLAEQMGLTRPRLEVILRSTRPLVSIDAPLRTGAVTQAGKAGNDVSQTNLLLADLLTDEQALPPEDLVELSFLRQNLENAMATELAPHERDVLRLRLGL</sequence>
<dbReference type="PRINTS" id="PR00046">
    <property type="entry name" value="SIGMA70FCT"/>
</dbReference>
<dbReference type="InterPro" id="IPR036388">
    <property type="entry name" value="WH-like_DNA-bd_sf"/>
</dbReference>
<evidence type="ECO:0000256" key="3">
    <source>
        <dbReference type="ARBA" id="ARBA00023082"/>
    </source>
</evidence>
<keyword evidence="2" id="KW-0805">Transcription regulation</keyword>
<evidence type="ECO:0000256" key="4">
    <source>
        <dbReference type="ARBA" id="ARBA00023125"/>
    </source>
</evidence>
<dbReference type="InterPro" id="IPR014284">
    <property type="entry name" value="RNA_pol_sigma-70_dom"/>
</dbReference>
<keyword evidence="5" id="KW-0804">Transcription</keyword>
<dbReference type="KEGG" id="pti:PHATRDRAFT_5537"/>
<proteinExistence type="inferred from homology"/>
<dbReference type="STRING" id="556484.B7FVJ8"/>
<feature type="domain" description="RNA polymerase sigma-70 region 2" evidence="6">
    <location>
        <begin position="14"/>
        <end position="75"/>
    </location>
</feature>
<feature type="non-terminal residue" evidence="7">
    <location>
        <position position="1"/>
    </location>
</feature>
<evidence type="ECO:0000259" key="6">
    <source>
        <dbReference type="Pfam" id="PF04542"/>
    </source>
</evidence>
<evidence type="ECO:0000313" key="7">
    <source>
        <dbReference type="EMBL" id="EEC49416.1"/>
    </source>
</evidence>
<dbReference type="Pfam" id="PF04542">
    <property type="entry name" value="Sigma70_r2"/>
    <property type="match status" value="1"/>
</dbReference>
<dbReference type="InterPro" id="IPR000943">
    <property type="entry name" value="RNA_pol_sigma70"/>
</dbReference>
<evidence type="ECO:0000256" key="2">
    <source>
        <dbReference type="ARBA" id="ARBA00023015"/>
    </source>
</evidence>
<name>B7FVJ8_PHATC</name>
<reference evidence="7 8" key="1">
    <citation type="journal article" date="2008" name="Nature">
        <title>The Phaeodactylum genome reveals the evolutionary history of diatom genomes.</title>
        <authorList>
            <person name="Bowler C."/>
            <person name="Allen A.E."/>
            <person name="Badger J.H."/>
            <person name="Grimwood J."/>
            <person name="Jabbari K."/>
            <person name="Kuo A."/>
            <person name="Maheswari U."/>
            <person name="Martens C."/>
            <person name="Maumus F."/>
            <person name="Otillar R.P."/>
            <person name="Rayko E."/>
            <person name="Salamov A."/>
            <person name="Vandepoele K."/>
            <person name="Beszteri B."/>
            <person name="Gruber A."/>
            <person name="Heijde M."/>
            <person name="Katinka M."/>
            <person name="Mock T."/>
            <person name="Valentin K."/>
            <person name="Verret F."/>
            <person name="Berges J.A."/>
            <person name="Brownlee C."/>
            <person name="Cadoret J.P."/>
            <person name="Chiovitti A."/>
            <person name="Choi C.J."/>
            <person name="Coesel S."/>
            <person name="De Martino A."/>
            <person name="Detter J.C."/>
            <person name="Durkin C."/>
            <person name="Falciatore A."/>
            <person name="Fournet J."/>
            <person name="Haruta M."/>
            <person name="Huysman M.J."/>
            <person name="Jenkins B.D."/>
            <person name="Jiroutova K."/>
            <person name="Jorgensen R.E."/>
            <person name="Joubert Y."/>
            <person name="Kaplan A."/>
            <person name="Kroger N."/>
            <person name="Kroth P.G."/>
            <person name="La Roche J."/>
            <person name="Lindquist E."/>
            <person name="Lommer M."/>
            <person name="Martin-Jezequel V."/>
            <person name="Lopez P.J."/>
            <person name="Lucas S."/>
            <person name="Mangogna M."/>
            <person name="McGinnis K."/>
            <person name="Medlin L.K."/>
            <person name="Montsant A."/>
            <person name="Oudot-Le Secq M.P."/>
            <person name="Napoli C."/>
            <person name="Obornik M."/>
            <person name="Parker M.S."/>
            <person name="Petit J.L."/>
            <person name="Porcel B.M."/>
            <person name="Poulsen N."/>
            <person name="Robison M."/>
            <person name="Rychlewski L."/>
            <person name="Rynearson T.A."/>
            <person name="Schmutz J."/>
            <person name="Shapiro H."/>
            <person name="Siaut M."/>
            <person name="Stanley M."/>
            <person name="Sussman M.R."/>
            <person name="Taylor A.R."/>
            <person name="Vardi A."/>
            <person name="von Dassow P."/>
            <person name="Vyverman W."/>
            <person name="Willis A."/>
            <person name="Wyrwicz L.S."/>
            <person name="Rokhsar D.S."/>
            <person name="Weissenbach J."/>
            <person name="Armbrust E.V."/>
            <person name="Green B.R."/>
            <person name="Van de Peer Y."/>
            <person name="Grigoriev I.V."/>
        </authorList>
    </citation>
    <scope>NUCLEOTIDE SEQUENCE [LARGE SCALE GENOMIC DNA]</scope>
    <source>
        <strain evidence="7 8">CCAP 1055/1</strain>
    </source>
</reference>
<dbReference type="PANTHER" id="PTHR30603">
    <property type="entry name" value="RNA POLYMERASE SIGMA FACTOR RPO"/>
    <property type="match status" value="1"/>
</dbReference>
<dbReference type="InterPro" id="IPR013325">
    <property type="entry name" value="RNA_pol_sigma_r2"/>
</dbReference>
<dbReference type="RefSeq" id="XP_002178718.1">
    <property type="nucleotide sequence ID" value="XM_002178682.1"/>
</dbReference>
<gene>
    <name evidence="7" type="ORF">PHATRDRAFT_5537</name>
</gene>
<dbReference type="OrthoDB" id="47406at2759"/>
<evidence type="ECO:0000256" key="1">
    <source>
        <dbReference type="ARBA" id="ARBA00007788"/>
    </source>
</evidence>
<keyword evidence="3" id="KW-0731">Sigma factor</keyword>
<dbReference type="Gene3D" id="1.10.10.10">
    <property type="entry name" value="Winged helix-like DNA-binding domain superfamily/Winged helix DNA-binding domain"/>
    <property type="match status" value="1"/>
</dbReference>